<dbReference type="SUPFAM" id="SSF143034">
    <property type="entry name" value="L35p-like"/>
    <property type="match status" value="1"/>
</dbReference>
<evidence type="ECO:0000313" key="5">
    <source>
        <dbReference type="EMBL" id="AYR06461.1"/>
    </source>
</evidence>
<dbReference type="FunFam" id="4.10.410.60:FF:000001">
    <property type="entry name" value="50S ribosomal protein L35"/>
    <property type="match status" value="1"/>
</dbReference>
<dbReference type="NCBIfam" id="TIGR00001">
    <property type="entry name" value="rpmI_bact"/>
    <property type="match status" value="1"/>
</dbReference>
<dbReference type="Gene3D" id="4.10.410.60">
    <property type="match status" value="1"/>
</dbReference>
<dbReference type="InterPro" id="IPR018265">
    <property type="entry name" value="Ribosomal_bL35_CS"/>
</dbReference>
<dbReference type="GO" id="GO:0003735">
    <property type="term" value="F:structural constituent of ribosome"/>
    <property type="evidence" value="ECO:0007669"/>
    <property type="project" value="InterPro"/>
</dbReference>
<dbReference type="PANTHER" id="PTHR33343">
    <property type="entry name" value="54S RIBOSOMAL PROTEIN BL35M"/>
    <property type="match status" value="1"/>
</dbReference>
<keyword evidence="2 4" id="KW-0689">Ribosomal protein</keyword>
<dbReference type="InterPro" id="IPR001706">
    <property type="entry name" value="Ribosomal_bL35"/>
</dbReference>
<dbReference type="PANTHER" id="PTHR33343:SF1">
    <property type="entry name" value="LARGE RIBOSOMAL SUBUNIT PROTEIN BL35M"/>
    <property type="match status" value="1"/>
</dbReference>
<dbReference type="EMBL" id="MH281630">
    <property type="protein sequence ID" value="AYR06461.1"/>
    <property type="molecule type" value="Genomic_DNA"/>
</dbReference>
<keyword evidence="5" id="KW-0934">Plastid</keyword>
<dbReference type="GO" id="GO:0015934">
    <property type="term" value="C:large ribosomal subunit"/>
    <property type="evidence" value="ECO:0007669"/>
    <property type="project" value="TreeGrafter"/>
</dbReference>
<geneLocation type="plastid" evidence="5"/>
<keyword evidence="3 4" id="KW-0687">Ribonucleoprotein</keyword>
<evidence type="ECO:0000256" key="4">
    <source>
        <dbReference type="RuleBase" id="RU000568"/>
    </source>
</evidence>
<evidence type="ECO:0000256" key="3">
    <source>
        <dbReference type="ARBA" id="ARBA00023274"/>
    </source>
</evidence>
<sequence>MNKFHMYKLKSSSSVSKRFKLTSTGKLLRHKACRSHLLQKKSSRHKRRLRRIAHVQCMDCLAFLSKLPT</sequence>
<dbReference type="PROSITE" id="PS00936">
    <property type="entry name" value="RIBOSOMAL_L35"/>
    <property type="match status" value="1"/>
</dbReference>
<proteinExistence type="inferred from homology"/>
<dbReference type="InterPro" id="IPR037229">
    <property type="entry name" value="Ribosomal_bL35_sf"/>
</dbReference>
<dbReference type="HAMAP" id="MF_00514">
    <property type="entry name" value="Ribosomal_bL35"/>
    <property type="match status" value="1"/>
</dbReference>
<dbReference type="PRINTS" id="PR00064">
    <property type="entry name" value="RIBOSOMALL35"/>
</dbReference>
<name>A0A3G3MI13_9FLOR</name>
<dbReference type="InterPro" id="IPR021137">
    <property type="entry name" value="Ribosomal_bL35-like"/>
</dbReference>
<comment type="similarity">
    <text evidence="1 4">Belongs to the bacterial ribosomal protein bL35 family.</text>
</comment>
<dbReference type="GO" id="GO:0006412">
    <property type="term" value="P:translation"/>
    <property type="evidence" value="ECO:0007669"/>
    <property type="project" value="InterPro"/>
</dbReference>
<gene>
    <name evidence="5" type="primary">rpl35</name>
</gene>
<protein>
    <recommendedName>
        <fullName evidence="4">50S ribosomal protein L35</fullName>
    </recommendedName>
</protein>
<accession>A0A3G3MI13</accession>
<dbReference type="AlphaFoldDB" id="A0A3G3MI13"/>
<evidence type="ECO:0000256" key="1">
    <source>
        <dbReference type="ARBA" id="ARBA00006598"/>
    </source>
</evidence>
<evidence type="ECO:0000256" key="2">
    <source>
        <dbReference type="ARBA" id="ARBA00022980"/>
    </source>
</evidence>
<reference evidence="5" key="1">
    <citation type="journal article" date="2018" name="Genome Biol. Evol.">
        <title>Mitochondrial and Plastid Genomes from Coralline Red Algae Provide Insights into the Incongruent Evolutionary Histories of Organelles.</title>
        <authorList>
            <person name="Lee J."/>
            <person name="Song H.J."/>
            <person name="In Park S."/>
            <person name="Lee Y.M."/>
            <person name="Jeong S.Y."/>
            <person name="Oh Cho T."/>
            <person name="Kim J.H."/>
            <person name="Choi H.G."/>
            <person name="Choi C.G."/>
            <person name="Nelson W.A."/>
            <person name="Fredericq S."/>
            <person name="Bhattacharya D."/>
            <person name="Su Yoon H."/>
        </authorList>
    </citation>
    <scope>NUCLEOTIDE SEQUENCE</scope>
</reference>
<dbReference type="Pfam" id="PF01632">
    <property type="entry name" value="Ribosomal_L35p"/>
    <property type="match status" value="1"/>
</dbReference>
<organism evidence="5">
    <name type="scientific">Rhodogorgon sp</name>
    <dbReference type="NCBI Taxonomy" id="2485824"/>
    <lineage>
        <taxon>Eukaryota</taxon>
        <taxon>Rhodophyta</taxon>
        <taxon>Florideophyceae</taxon>
        <taxon>Corallinophycidae</taxon>
        <taxon>Rhodogorgonales</taxon>
        <taxon>Rhodogorgonaceae</taxon>
        <taxon>Rhodogorgon</taxon>
    </lineage>
</organism>